<dbReference type="EC" id="4.2.1.11" evidence="3"/>
<evidence type="ECO:0000256" key="3">
    <source>
        <dbReference type="ARBA" id="ARBA00012058"/>
    </source>
</evidence>
<comment type="caution">
    <text evidence="7">The sequence shown here is derived from an EMBL/GenBank/DDBJ whole genome shotgun (WGS) entry which is preliminary data.</text>
</comment>
<name>A0A314ZRH1_PRUYE</name>
<dbReference type="EMBL" id="PJQY01000047">
    <property type="protein sequence ID" value="PQQ20024.1"/>
    <property type="molecule type" value="Genomic_DNA"/>
</dbReference>
<proteinExistence type="inferred from homology"/>
<evidence type="ECO:0000313" key="7">
    <source>
        <dbReference type="EMBL" id="PQQ20024.1"/>
    </source>
</evidence>
<evidence type="ECO:0000256" key="1">
    <source>
        <dbReference type="ARBA" id="ARBA00005031"/>
    </source>
</evidence>
<sequence>MVSHRRGEIEDNFTADLSVGLASGQELPGQLLRIEEELGNVCYAGEAFRSP</sequence>
<comment type="pathway">
    <text evidence="1">Carbohydrate degradation; glycolysis; pyruvate from D-glyceraldehyde 3-phosphate: step 4/5.</text>
</comment>
<evidence type="ECO:0000259" key="6">
    <source>
        <dbReference type="Pfam" id="PF00113"/>
    </source>
</evidence>
<protein>
    <recommendedName>
        <fullName evidence="3">phosphopyruvate hydratase</fullName>
        <ecNumber evidence="3">4.2.1.11</ecNumber>
    </recommendedName>
</protein>
<dbReference type="InterPro" id="IPR020810">
    <property type="entry name" value="Enolase_C"/>
</dbReference>
<evidence type="ECO:0000313" key="8">
    <source>
        <dbReference type="Proteomes" id="UP000250321"/>
    </source>
</evidence>
<dbReference type="GO" id="GO:0004634">
    <property type="term" value="F:phosphopyruvate hydratase activity"/>
    <property type="evidence" value="ECO:0007669"/>
    <property type="project" value="UniProtKB-EC"/>
</dbReference>
<evidence type="ECO:0000256" key="4">
    <source>
        <dbReference type="ARBA" id="ARBA00023152"/>
    </source>
</evidence>
<dbReference type="Pfam" id="PF00113">
    <property type="entry name" value="Enolase_C"/>
    <property type="match status" value="1"/>
</dbReference>
<dbReference type="InterPro" id="IPR036849">
    <property type="entry name" value="Enolase-like_C_sf"/>
</dbReference>
<comment type="similarity">
    <text evidence="2">Belongs to the enolase family.</text>
</comment>
<keyword evidence="5" id="KW-0456">Lyase</keyword>
<accession>A0A314ZRH1</accession>
<dbReference type="Gene3D" id="3.20.20.120">
    <property type="entry name" value="Enolase-like C-terminal domain"/>
    <property type="match status" value="1"/>
</dbReference>
<dbReference type="Proteomes" id="UP000250321">
    <property type="component" value="Unassembled WGS sequence"/>
</dbReference>
<gene>
    <name evidence="7" type="ORF">Pyn_06958</name>
</gene>
<organism evidence="7 8">
    <name type="scientific">Prunus yedoensis var. nudiflora</name>
    <dbReference type="NCBI Taxonomy" id="2094558"/>
    <lineage>
        <taxon>Eukaryota</taxon>
        <taxon>Viridiplantae</taxon>
        <taxon>Streptophyta</taxon>
        <taxon>Embryophyta</taxon>
        <taxon>Tracheophyta</taxon>
        <taxon>Spermatophyta</taxon>
        <taxon>Magnoliopsida</taxon>
        <taxon>eudicotyledons</taxon>
        <taxon>Gunneridae</taxon>
        <taxon>Pentapetalae</taxon>
        <taxon>rosids</taxon>
        <taxon>fabids</taxon>
        <taxon>Rosales</taxon>
        <taxon>Rosaceae</taxon>
        <taxon>Amygdaloideae</taxon>
        <taxon>Amygdaleae</taxon>
        <taxon>Prunus</taxon>
    </lineage>
</organism>
<reference evidence="7 8" key="1">
    <citation type="submission" date="2018-02" db="EMBL/GenBank/DDBJ databases">
        <title>Draft genome of wild Prunus yedoensis var. nudiflora.</title>
        <authorList>
            <person name="Baek S."/>
            <person name="Kim J.-H."/>
            <person name="Choi K."/>
            <person name="Kim G.-B."/>
            <person name="Cho A."/>
            <person name="Jang H."/>
            <person name="Shin C.-H."/>
            <person name="Yu H.-J."/>
            <person name="Mun J.-H."/>
        </authorList>
    </citation>
    <scope>NUCLEOTIDE SEQUENCE [LARGE SCALE GENOMIC DNA]</scope>
    <source>
        <strain evidence="8">cv. Jeju island</strain>
        <tissue evidence="7">Leaf</tissue>
    </source>
</reference>
<dbReference type="STRING" id="2094558.A0A314ZRH1"/>
<dbReference type="UniPathway" id="UPA00109">
    <property type="reaction ID" value="UER00187"/>
</dbReference>
<feature type="domain" description="Enolase C-terminal TIM barrel" evidence="6">
    <location>
        <begin position="1"/>
        <end position="49"/>
    </location>
</feature>
<keyword evidence="8" id="KW-1185">Reference proteome</keyword>
<keyword evidence="4" id="KW-0324">Glycolysis</keyword>
<dbReference type="AlphaFoldDB" id="A0A314ZRH1"/>
<dbReference type="SUPFAM" id="SSF51604">
    <property type="entry name" value="Enolase C-terminal domain-like"/>
    <property type="match status" value="1"/>
</dbReference>
<evidence type="ECO:0000256" key="5">
    <source>
        <dbReference type="ARBA" id="ARBA00023239"/>
    </source>
</evidence>
<evidence type="ECO:0000256" key="2">
    <source>
        <dbReference type="ARBA" id="ARBA00009604"/>
    </source>
</evidence>
<dbReference type="OrthoDB" id="1739814at2759"/>
<dbReference type="GO" id="GO:0006096">
    <property type="term" value="P:glycolytic process"/>
    <property type="evidence" value="ECO:0007669"/>
    <property type="project" value="UniProtKB-UniPathway"/>
</dbReference>